<comment type="function">
    <text evidence="7">Responsible for the coupling of flagellin expression to flagellar assembly by preventing expression of the flagellin genes when a component of the middle class of proteins is defective. It negatively regulates flagellar genes by inhibiting the activity of FliA by directly binding to FliA.</text>
</comment>
<feature type="domain" description="Anti-sigma-28 factor FlgM C-terminal" evidence="10">
    <location>
        <begin position="44"/>
        <end position="97"/>
    </location>
</feature>
<evidence type="ECO:0000313" key="11">
    <source>
        <dbReference type="EMBL" id="CAH0540894.1"/>
    </source>
</evidence>
<evidence type="ECO:0000256" key="2">
    <source>
        <dbReference type="ARBA" id="ARBA00017823"/>
    </source>
</evidence>
<dbReference type="InterPro" id="IPR035890">
    <property type="entry name" value="Anti-sigma-28_factor_FlgM_sf"/>
</dbReference>
<evidence type="ECO:0000313" key="12">
    <source>
        <dbReference type="Proteomes" id="UP000838748"/>
    </source>
</evidence>
<comment type="similarity">
    <text evidence="1">Belongs to the FlgM family.</text>
</comment>
<dbReference type="InterPro" id="IPR007412">
    <property type="entry name" value="FlgM"/>
</dbReference>
<evidence type="ECO:0000259" key="10">
    <source>
        <dbReference type="Pfam" id="PF04316"/>
    </source>
</evidence>
<sequence>MAGIDNIRSGQSMTSTTRNTSRSDASSSKNTDEARKSASNTRDDAVSLSRQGKEIGEMHNQMAAKPAFDSAKVAAIKEAIANGSYTVDPEKLADNLIKFEKELRGHSDGNG</sequence>
<keyword evidence="5" id="KW-0805">Transcription regulation</keyword>
<keyword evidence="4" id="KW-1005">Bacterial flagellum biogenesis</keyword>
<dbReference type="InterPro" id="IPR031316">
    <property type="entry name" value="FlgM_C"/>
</dbReference>
<feature type="compositionally biased region" description="Low complexity" evidence="9">
    <location>
        <begin position="12"/>
        <end position="29"/>
    </location>
</feature>
<accession>A0ABM9A786</accession>
<dbReference type="RefSeq" id="WP_237362707.1">
    <property type="nucleotide sequence ID" value="NZ_CAKLDM010000002.1"/>
</dbReference>
<keyword evidence="6" id="KW-0804">Transcription</keyword>
<comment type="caution">
    <text evidence="11">The sequence shown here is derived from an EMBL/GenBank/DDBJ whole genome shotgun (WGS) entry which is preliminary data.</text>
</comment>
<proteinExistence type="inferred from homology"/>
<dbReference type="Proteomes" id="UP000838748">
    <property type="component" value="Unassembled WGS sequence"/>
</dbReference>
<reference evidence="11" key="1">
    <citation type="submission" date="2021-11" db="EMBL/GenBank/DDBJ databases">
        <authorList>
            <person name="Rodrigo-Torres L."/>
            <person name="Arahal R. D."/>
            <person name="Lucena T."/>
        </authorList>
    </citation>
    <scope>NUCLEOTIDE SEQUENCE</scope>
    <source>
        <strain evidence="11">CECT 7928</strain>
    </source>
</reference>
<keyword evidence="3" id="KW-0678">Repressor</keyword>
<dbReference type="NCBIfam" id="TIGR03824">
    <property type="entry name" value="FlgM_jcvi"/>
    <property type="match status" value="1"/>
</dbReference>
<evidence type="ECO:0000256" key="1">
    <source>
        <dbReference type="ARBA" id="ARBA00005322"/>
    </source>
</evidence>
<evidence type="ECO:0000256" key="7">
    <source>
        <dbReference type="ARBA" id="ARBA00024739"/>
    </source>
</evidence>
<dbReference type="EMBL" id="CAKLDM010000002">
    <property type="protein sequence ID" value="CAH0540894.1"/>
    <property type="molecule type" value="Genomic_DNA"/>
</dbReference>
<evidence type="ECO:0000256" key="5">
    <source>
        <dbReference type="ARBA" id="ARBA00023015"/>
    </source>
</evidence>
<evidence type="ECO:0000256" key="9">
    <source>
        <dbReference type="SAM" id="MobiDB-lite"/>
    </source>
</evidence>
<dbReference type="SUPFAM" id="SSF101498">
    <property type="entry name" value="Anti-sigma factor FlgM"/>
    <property type="match status" value="1"/>
</dbReference>
<gene>
    <name evidence="11" type="ORF">VMF7928_03219</name>
</gene>
<feature type="compositionally biased region" description="Basic and acidic residues" evidence="9">
    <location>
        <begin position="30"/>
        <end position="53"/>
    </location>
</feature>
<evidence type="ECO:0000256" key="4">
    <source>
        <dbReference type="ARBA" id="ARBA00022795"/>
    </source>
</evidence>
<protein>
    <recommendedName>
        <fullName evidence="2">Negative regulator of flagellin synthesis</fullName>
    </recommendedName>
    <alternativeName>
        <fullName evidence="8">Anti-sigma-28 factor</fullName>
    </alternativeName>
</protein>
<evidence type="ECO:0000256" key="3">
    <source>
        <dbReference type="ARBA" id="ARBA00022491"/>
    </source>
</evidence>
<dbReference type="Pfam" id="PF04316">
    <property type="entry name" value="FlgM"/>
    <property type="match status" value="1"/>
</dbReference>
<organism evidence="11 12">
    <name type="scientific">Vibrio marisflavi CECT 7928</name>
    <dbReference type="NCBI Taxonomy" id="634439"/>
    <lineage>
        <taxon>Bacteria</taxon>
        <taxon>Pseudomonadati</taxon>
        <taxon>Pseudomonadota</taxon>
        <taxon>Gammaproteobacteria</taxon>
        <taxon>Vibrionales</taxon>
        <taxon>Vibrionaceae</taxon>
        <taxon>Vibrio</taxon>
    </lineage>
</organism>
<name>A0ABM9A786_9VIBR</name>
<evidence type="ECO:0000256" key="6">
    <source>
        <dbReference type="ARBA" id="ARBA00023163"/>
    </source>
</evidence>
<evidence type="ECO:0000256" key="8">
    <source>
        <dbReference type="ARBA" id="ARBA00030117"/>
    </source>
</evidence>
<keyword evidence="12" id="KW-1185">Reference proteome</keyword>
<feature type="region of interest" description="Disordered" evidence="9">
    <location>
        <begin position="1"/>
        <end position="53"/>
    </location>
</feature>